<sequence length="472" mass="52922">MEQGISKNTQRMLNGKHIWLYMLLLSLPILINNLIKSFNGMVDIYFIARIKDVSTETIDSAIAALNIHESFNNLILAIGVGLSIAAMAIVSQFVGAKREDKAKFYAGQLLTIALIVGIALTLVILGFSWFFIDLLGAKGQTFNFALEYFNIRSLELVGVIFFLVYQAIRQAQGSTITPTLLNIGGILVNIGFTWYFVEVLNWGVAGSAWATLIGNLIFVPLMILDLFISRRYMRLKLSAFVPKKKTLKEIWPFAYPATVSHSVTFLGFLIINSFVLSQFGDVISASFSTGNKLSNLLMNPIYAITTIGAVFIGANIGNRQPERALKVYKQSGRMTFTITVVAILVAILFRKEFVTLLVGTQNDRLIEVSVEYTLWLLLTQPVMSIFQNYMAIFNGSGQSKLGLKAQSFRLWGLRIPLLFGLWFLFPEMKYSVVWTAMNISNVIALFHAHYLRKNIELDIKVNLEDDESEVLV</sequence>
<name>A0A553IIM0_ACHLA</name>
<organism evidence="8 9">
    <name type="scientific">Acholeplasma laidlawii</name>
    <dbReference type="NCBI Taxonomy" id="2148"/>
    <lineage>
        <taxon>Bacteria</taxon>
        <taxon>Bacillati</taxon>
        <taxon>Mycoplasmatota</taxon>
        <taxon>Mollicutes</taxon>
        <taxon>Acholeplasmatales</taxon>
        <taxon>Acholeplasmataceae</taxon>
        <taxon>Acholeplasma</taxon>
    </lineage>
</organism>
<dbReference type="InterPro" id="IPR052031">
    <property type="entry name" value="Membrane_Transporter-Flippase"/>
</dbReference>
<dbReference type="InterPro" id="IPR048279">
    <property type="entry name" value="MdtK-like"/>
</dbReference>
<dbReference type="GO" id="GO:0042910">
    <property type="term" value="F:xenobiotic transmembrane transporter activity"/>
    <property type="evidence" value="ECO:0007669"/>
    <property type="project" value="InterPro"/>
</dbReference>
<feature type="transmembrane region" description="Helical" evidence="7">
    <location>
        <begin position="180"/>
        <end position="197"/>
    </location>
</feature>
<dbReference type="RefSeq" id="WP_012242442.1">
    <property type="nucleotide sequence ID" value="NZ_JACAOE010000001.1"/>
</dbReference>
<feature type="transmembrane region" description="Helical" evidence="7">
    <location>
        <begin position="408"/>
        <end position="425"/>
    </location>
</feature>
<evidence type="ECO:0000256" key="1">
    <source>
        <dbReference type="ARBA" id="ARBA00004651"/>
    </source>
</evidence>
<dbReference type="PANTHER" id="PTHR43549">
    <property type="entry name" value="MULTIDRUG RESISTANCE PROTEIN YPNP-RELATED"/>
    <property type="match status" value="1"/>
</dbReference>
<keyword evidence="5 7" id="KW-1133">Transmembrane helix</keyword>
<feature type="transmembrane region" description="Helical" evidence="7">
    <location>
        <begin position="253"/>
        <end position="276"/>
    </location>
</feature>
<dbReference type="GeneID" id="41338673"/>
<dbReference type="Proteomes" id="UP000315938">
    <property type="component" value="Unassembled WGS sequence"/>
</dbReference>
<feature type="transmembrane region" description="Helical" evidence="7">
    <location>
        <begin position="151"/>
        <end position="168"/>
    </location>
</feature>
<evidence type="ECO:0000256" key="7">
    <source>
        <dbReference type="SAM" id="Phobius"/>
    </source>
</evidence>
<dbReference type="CDD" id="cd13138">
    <property type="entry name" value="MATE_yoeA_like"/>
    <property type="match status" value="1"/>
</dbReference>
<dbReference type="AlphaFoldDB" id="A0A553IIM0"/>
<feature type="transmembrane region" description="Helical" evidence="7">
    <location>
        <begin position="296"/>
        <end position="316"/>
    </location>
</feature>
<feature type="transmembrane region" description="Helical" evidence="7">
    <location>
        <begin position="209"/>
        <end position="228"/>
    </location>
</feature>
<evidence type="ECO:0000256" key="6">
    <source>
        <dbReference type="ARBA" id="ARBA00023136"/>
    </source>
</evidence>
<feature type="transmembrane region" description="Helical" evidence="7">
    <location>
        <begin position="431"/>
        <end position="451"/>
    </location>
</feature>
<accession>A0A553IIM0</accession>
<dbReference type="OMA" id="IEAISWM"/>
<dbReference type="InterPro" id="IPR002528">
    <property type="entry name" value="MATE_fam"/>
</dbReference>
<keyword evidence="3" id="KW-1003">Cell membrane</keyword>
<dbReference type="NCBIfam" id="TIGR00797">
    <property type="entry name" value="matE"/>
    <property type="match status" value="1"/>
</dbReference>
<reference evidence="8 9" key="1">
    <citation type="submission" date="2019-07" db="EMBL/GenBank/DDBJ databases">
        <title>Genome sequence of Acholeplasma laidlawii strain with increased resistance to erythromycin.</title>
        <authorList>
            <person name="Medvedeva E.S."/>
            <person name="Baranova N.B."/>
            <person name="Siniagina M.N."/>
            <person name="Mouzykantov A."/>
            <person name="Chernova O.A."/>
            <person name="Chernov V.M."/>
        </authorList>
    </citation>
    <scope>NUCLEOTIDE SEQUENCE [LARGE SCALE GENOMIC DNA]</scope>
    <source>
        <strain evidence="8 9">PG8REry</strain>
    </source>
</reference>
<comment type="subcellular location">
    <subcellularLocation>
        <location evidence="1">Cell membrane</location>
        <topology evidence="1">Multi-pass membrane protein</topology>
    </subcellularLocation>
</comment>
<protein>
    <submittedName>
        <fullName evidence="8">MATE family efflux transporter</fullName>
    </submittedName>
</protein>
<comment type="caution">
    <text evidence="8">The sequence shown here is derived from an EMBL/GenBank/DDBJ whole genome shotgun (WGS) entry which is preliminary data.</text>
</comment>
<keyword evidence="2" id="KW-0813">Transport</keyword>
<feature type="transmembrane region" description="Helical" evidence="7">
    <location>
        <begin position="108"/>
        <end position="131"/>
    </location>
</feature>
<feature type="transmembrane region" description="Helical" evidence="7">
    <location>
        <begin position="372"/>
        <end position="396"/>
    </location>
</feature>
<evidence type="ECO:0000313" key="9">
    <source>
        <dbReference type="Proteomes" id="UP000315938"/>
    </source>
</evidence>
<evidence type="ECO:0000256" key="4">
    <source>
        <dbReference type="ARBA" id="ARBA00022692"/>
    </source>
</evidence>
<dbReference type="PIRSF" id="PIRSF006603">
    <property type="entry name" value="DinF"/>
    <property type="match status" value="1"/>
</dbReference>
<evidence type="ECO:0000256" key="3">
    <source>
        <dbReference type="ARBA" id="ARBA00022475"/>
    </source>
</evidence>
<gene>
    <name evidence="8" type="ORF">FNV44_03150</name>
</gene>
<feature type="transmembrane region" description="Helical" evidence="7">
    <location>
        <begin position="18"/>
        <end position="35"/>
    </location>
</feature>
<dbReference type="EMBL" id="VKID01000001">
    <property type="protein sequence ID" value="TRY00055.1"/>
    <property type="molecule type" value="Genomic_DNA"/>
</dbReference>
<evidence type="ECO:0000256" key="5">
    <source>
        <dbReference type="ARBA" id="ARBA00022989"/>
    </source>
</evidence>
<proteinExistence type="predicted"/>
<feature type="transmembrane region" description="Helical" evidence="7">
    <location>
        <begin position="336"/>
        <end position="360"/>
    </location>
</feature>
<dbReference type="Pfam" id="PF01554">
    <property type="entry name" value="MatE"/>
    <property type="match status" value="2"/>
</dbReference>
<keyword evidence="6 7" id="KW-0472">Membrane</keyword>
<dbReference type="GO" id="GO:0015297">
    <property type="term" value="F:antiporter activity"/>
    <property type="evidence" value="ECO:0007669"/>
    <property type="project" value="InterPro"/>
</dbReference>
<feature type="transmembrane region" description="Helical" evidence="7">
    <location>
        <begin position="74"/>
        <end position="96"/>
    </location>
</feature>
<dbReference type="GO" id="GO:0005886">
    <property type="term" value="C:plasma membrane"/>
    <property type="evidence" value="ECO:0007669"/>
    <property type="project" value="UniProtKB-SubCell"/>
</dbReference>
<evidence type="ECO:0000256" key="2">
    <source>
        <dbReference type="ARBA" id="ARBA00022448"/>
    </source>
</evidence>
<dbReference type="PANTHER" id="PTHR43549:SF2">
    <property type="entry name" value="MULTIDRUG RESISTANCE PROTEIN NORM-RELATED"/>
    <property type="match status" value="1"/>
</dbReference>
<keyword evidence="4 7" id="KW-0812">Transmembrane</keyword>
<evidence type="ECO:0000313" key="8">
    <source>
        <dbReference type="EMBL" id="TRY00055.1"/>
    </source>
</evidence>